<evidence type="ECO:0000313" key="7">
    <source>
        <dbReference type="Proteomes" id="UP000630142"/>
    </source>
</evidence>
<dbReference type="Pfam" id="PF00497">
    <property type="entry name" value="SBP_bac_3"/>
    <property type="match status" value="1"/>
</dbReference>
<name>A0A8J3DUK9_9HYPH</name>
<accession>A0A8J3DUK9</accession>
<dbReference type="RefSeq" id="WP_189501477.1">
    <property type="nucleotide sequence ID" value="NZ_BMZQ01000001.1"/>
</dbReference>
<gene>
    <name evidence="6" type="ORF">GCM10016234_05430</name>
</gene>
<sequence>MKTVIKVLVGASLLAASAATASAATLADVKAKGFLQCGVNTGLAGFSAPNDKGEWTGLDADFCRAVAAAVFGDGTKVKFTGLSAKDRFTALQSGEIDILSRNTTWTVNRDTALGFNFAGVTYYDGQGFMINSKKLEGITSTMQLSGAAICVQAGTTTELNLADYFRSNNMEYNPVVFEKFEEANAAYDAGRCDAYTTDQSGLYGVRLQMASPNDHVVLPEIISKEPLGPAVRQGDDQWFDVVKWTYYALLNAEEAGITQANVEEMKNSANPDIKRMLGSEAETKIGTDLGLTNDWVVNVIKATGNYGEIFERNVGSGSPLKIARGVNALWTKGGLQYGMPIR</sequence>
<dbReference type="InterPro" id="IPR001638">
    <property type="entry name" value="Solute-binding_3/MltF_N"/>
</dbReference>
<feature type="domain" description="Solute-binding protein family 3/N-terminal" evidence="5">
    <location>
        <begin position="34"/>
        <end position="265"/>
    </location>
</feature>
<dbReference type="GO" id="GO:0006865">
    <property type="term" value="P:amino acid transport"/>
    <property type="evidence" value="ECO:0007669"/>
    <property type="project" value="TreeGrafter"/>
</dbReference>
<dbReference type="CDD" id="cd13692">
    <property type="entry name" value="PBP2_BztA"/>
    <property type="match status" value="1"/>
</dbReference>
<comment type="similarity">
    <text evidence="1">Belongs to the bacterial solute-binding protein 3 family.</text>
</comment>
<keyword evidence="3 4" id="KW-0732">Signal</keyword>
<protein>
    <submittedName>
        <fullName evidence="6">Amino acid ABC transporter substrate-binding protein</fullName>
    </submittedName>
</protein>
<evidence type="ECO:0000259" key="5">
    <source>
        <dbReference type="SMART" id="SM00062"/>
    </source>
</evidence>
<evidence type="ECO:0000256" key="3">
    <source>
        <dbReference type="ARBA" id="ARBA00022729"/>
    </source>
</evidence>
<organism evidence="6 7">
    <name type="scientific">Tianweitania populi</name>
    <dbReference type="NCBI Taxonomy" id="1607949"/>
    <lineage>
        <taxon>Bacteria</taxon>
        <taxon>Pseudomonadati</taxon>
        <taxon>Pseudomonadota</taxon>
        <taxon>Alphaproteobacteria</taxon>
        <taxon>Hyphomicrobiales</taxon>
        <taxon>Phyllobacteriaceae</taxon>
        <taxon>Tianweitania</taxon>
    </lineage>
</organism>
<evidence type="ECO:0000256" key="2">
    <source>
        <dbReference type="ARBA" id="ARBA00022448"/>
    </source>
</evidence>
<dbReference type="PANTHER" id="PTHR30085:SF7">
    <property type="entry name" value="AMINO-ACID ABC TRANSPORTER-BINDING PROTEIN YHDW-RELATED"/>
    <property type="match status" value="1"/>
</dbReference>
<dbReference type="Proteomes" id="UP000630142">
    <property type="component" value="Unassembled WGS sequence"/>
</dbReference>
<dbReference type="SMART" id="SM00062">
    <property type="entry name" value="PBPb"/>
    <property type="match status" value="1"/>
</dbReference>
<evidence type="ECO:0000256" key="4">
    <source>
        <dbReference type="SAM" id="SignalP"/>
    </source>
</evidence>
<keyword evidence="2" id="KW-0813">Transport</keyword>
<comment type="caution">
    <text evidence="6">The sequence shown here is derived from an EMBL/GenBank/DDBJ whole genome shotgun (WGS) entry which is preliminary data.</text>
</comment>
<evidence type="ECO:0000313" key="6">
    <source>
        <dbReference type="EMBL" id="GHD07226.1"/>
    </source>
</evidence>
<feature type="signal peptide" evidence="4">
    <location>
        <begin position="1"/>
        <end position="23"/>
    </location>
</feature>
<dbReference type="PANTHER" id="PTHR30085">
    <property type="entry name" value="AMINO ACID ABC TRANSPORTER PERMEASE"/>
    <property type="match status" value="1"/>
</dbReference>
<keyword evidence="7" id="KW-1185">Reference proteome</keyword>
<reference evidence="6" key="2">
    <citation type="submission" date="2020-09" db="EMBL/GenBank/DDBJ databases">
        <authorList>
            <person name="Sun Q."/>
            <person name="Kim S."/>
        </authorList>
    </citation>
    <scope>NUCLEOTIDE SEQUENCE</scope>
    <source>
        <strain evidence="6">KCTC 42249</strain>
    </source>
</reference>
<dbReference type="AlphaFoldDB" id="A0A8J3DUK9"/>
<dbReference type="InterPro" id="IPR051455">
    <property type="entry name" value="Bact_solute-bind_prot3"/>
</dbReference>
<feature type="chain" id="PRO_5035211648" evidence="4">
    <location>
        <begin position="24"/>
        <end position="342"/>
    </location>
</feature>
<dbReference type="EMBL" id="BMZQ01000001">
    <property type="protein sequence ID" value="GHD07226.1"/>
    <property type="molecule type" value="Genomic_DNA"/>
</dbReference>
<dbReference type="SUPFAM" id="SSF53850">
    <property type="entry name" value="Periplasmic binding protein-like II"/>
    <property type="match status" value="1"/>
</dbReference>
<dbReference type="Gene3D" id="3.40.190.10">
    <property type="entry name" value="Periplasmic binding protein-like II"/>
    <property type="match status" value="2"/>
</dbReference>
<proteinExistence type="inferred from homology"/>
<evidence type="ECO:0000256" key="1">
    <source>
        <dbReference type="ARBA" id="ARBA00010333"/>
    </source>
</evidence>
<reference evidence="6" key="1">
    <citation type="journal article" date="2014" name="Int. J. Syst. Evol. Microbiol.">
        <title>Complete genome sequence of Corynebacterium casei LMG S-19264T (=DSM 44701T), isolated from a smear-ripened cheese.</title>
        <authorList>
            <consortium name="US DOE Joint Genome Institute (JGI-PGF)"/>
            <person name="Walter F."/>
            <person name="Albersmeier A."/>
            <person name="Kalinowski J."/>
            <person name="Ruckert C."/>
        </authorList>
    </citation>
    <scope>NUCLEOTIDE SEQUENCE</scope>
    <source>
        <strain evidence="6">KCTC 42249</strain>
    </source>
</reference>